<comment type="caution">
    <text evidence="1">The sequence shown here is derived from an EMBL/GenBank/DDBJ whole genome shotgun (WGS) entry which is preliminary data.</text>
</comment>
<gene>
    <name evidence="1" type="ORF">ELQ35_20520</name>
</gene>
<dbReference type="EMBL" id="RYZZ01000043">
    <property type="protein sequence ID" value="RUQ25205.1"/>
    <property type="molecule type" value="Genomic_DNA"/>
</dbReference>
<sequence length="23" mass="2612">MERVHECVLATLAMESDPVDPRL</sequence>
<dbReference type="Gene3D" id="3.30.470.30">
    <property type="entry name" value="DNA ligase/mRNA capping enzyme"/>
    <property type="match status" value="1"/>
</dbReference>
<name>A0A3S0VUN8_9BACI</name>
<evidence type="ECO:0000313" key="2">
    <source>
        <dbReference type="Proteomes" id="UP000267430"/>
    </source>
</evidence>
<proteinExistence type="predicted"/>
<protein>
    <submittedName>
        <fullName evidence="1">Uncharacterized protein</fullName>
    </submittedName>
</protein>
<evidence type="ECO:0000313" key="1">
    <source>
        <dbReference type="EMBL" id="RUQ25205.1"/>
    </source>
</evidence>
<organism evidence="1 2">
    <name type="scientific">Peribacillus cavernae</name>
    <dbReference type="NCBI Taxonomy" id="1674310"/>
    <lineage>
        <taxon>Bacteria</taxon>
        <taxon>Bacillati</taxon>
        <taxon>Bacillota</taxon>
        <taxon>Bacilli</taxon>
        <taxon>Bacillales</taxon>
        <taxon>Bacillaceae</taxon>
        <taxon>Peribacillus</taxon>
    </lineage>
</organism>
<accession>A0A3S0VUN8</accession>
<reference evidence="1 2" key="1">
    <citation type="submission" date="2018-12" db="EMBL/GenBank/DDBJ databases">
        <title>Bacillus chawlae sp. nov., Bacillus glennii sp. nov., and Bacillus saganii sp. nov. Isolated from the Vehicle Assembly Building at Kennedy Space Center where the Viking Spacecraft were Assembled.</title>
        <authorList>
            <person name="Seuylemezian A."/>
            <person name="Vaishampayan P."/>
        </authorList>
    </citation>
    <scope>NUCLEOTIDE SEQUENCE [LARGE SCALE GENOMIC DNA]</scope>
    <source>
        <strain evidence="1 2">L5</strain>
    </source>
</reference>
<keyword evidence="2" id="KW-1185">Reference proteome</keyword>
<dbReference type="AlphaFoldDB" id="A0A3S0VUN8"/>
<dbReference type="Proteomes" id="UP000267430">
    <property type="component" value="Unassembled WGS sequence"/>
</dbReference>